<sequence length="154" mass="16482">MTKIFRNLLLAGSIALLAGGCASGPQFKEMDAATIPTLQPDHGRVYFFRENSFVGAAVSAVINVDGVAVGQSLAGQYFYVDEPAGTHTVSVKTEAENTVTLSLAAGETKYVRTIVTPGFIVGHVRPYVETPETATKDMKSLKYVGRTDSDKNLH</sequence>
<feature type="signal peptide" evidence="1">
    <location>
        <begin position="1"/>
        <end position="18"/>
    </location>
</feature>
<keyword evidence="4" id="KW-1185">Reference proteome</keyword>
<dbReference type="RefSeq" id="WP_310126719.1">
    <property type="nucleotide sequence ID" value="NZ_JAVDQV010000023.1"/>
</dbReference>
<evidence type="ECO:0000313" key="4">
    <source>
        <dbReference type="Proteomes" id="UP001264340"/>
    </source>
</evidence>
<protein>
    <recommendedName>
        <fullName evidence="2">DUF2846 domain-containing protein</fullName>
    </recommendedName>
</protein>
<keyword evidence="1" id="KW-0732">Signal</keyword>
<evidence type="ECO:0000259" key="2">
    <source>
        <dbReference type="Pfam" id="PF11008"/>
    </source>
</evidence>
<dbReference type="Proteomes" id="UP001264340">
    <property type="component" value="Unassembled WGS sequence"/>
</dbReference>
<feature type="domain" description="DUF2846" evidence="2">
    <location>
        <begin position="41"/>
        <end position="115"/>
    </location>
</feature>
<comment type="caution">
    <text evidence="3">The sequence shown here is derived from an EMBL/GenBank/DDBJ whole genome shotgun (WGS) entry which is preliminary data.</text>
</comment>
<dbReference type="Pfam" id="PF11008">
    <property type="entry name" value="DUF2846"/>
    <property type="match status" value="1"/>
</dbReference>
<dbReference type="EMBL" id="JAVDRP010000021">
    <property type="protein sequence ID" value="MDR6412601.1"/>
    <property type="molecule type" value="Genomic_DNA"/>
</dbReference>
<gene>
    <name evidence="3" type="ORF">J2804_006037</name>
</gene>
<reference evidence="3 4" key="1">
    <citation type="submission" date="2023-07" db="EMBL/GenBank/DDBJ databases">
        <title>Sorghum-associated microbial communities from plants grown in Nebraska, USA.</title>
        <authorList>
            <person name="Schachtman D."/>
        </authorList>
    </citation>
    <scope>NUCLEOTIDE SEQUENCE [LARGE SCALE GENOMIC DNA]</scope>
    <source>
        <strain evidence="3 4">DS1316</strain>
    </source>
</reference>
<dbReference type="PROSITE" id="PS51257">
    <property type="entry name" value="PROKAR_LIPOPROTEIN"/>
    <property type="match status" value="1"/>
</dbReference>
<proteinExistence type="predicted"/>
<organism evidence="3 4">
    <name type="scientific">Paraburkholderia terricola</name>
    <dbReference type="NCBI Taxonomy" id="169427"/>
    <lineage>
        <taxon>Bacteria</taxon>
        <taxon>Pseudomonadati</taxon>
        <taxon>Pseudomonadota</taxon>
        <taxon>Betaproteobacteria</taxon>
        <taxon>Burkholderiales</taxon>
        <taxon>Burkholderiaceae</taxon>
        <taxon>Paraburkholderia</taxon>
    </lineage>
</organism>
<accession>A0ABU1M163</accession>
<evidence type="ECO:0000313" key="3">
    <source>
        <dbReference type="EMBL" id="MDR6412601.1"/>
    </source>
</evidence>
<dbReference type="InterPro" id="IPR022548">
    <property type="entry name" value="DUF2846"/>
</dbReference>
<feature type="chain" id="PRO_5045724495" description="DUF2846 domain-containing protein" evidence="1">
    <location>
        <begin position="19"/>
        <end position="154"/>
    </location>
</feature>
<evidence type="ECO:0000256" key="1">
    <source>
        <dbReference type="SAM" id="SignalP"/>
    </source>
</evidence>
<name>A0ABU1M163_9BURK</name>